<sequence>MCKKHILFAFCVVTIVASHQAYAITSENNLNGWIKYIEKQLQTHPEIISAKQKLAGQFHLADGLEKAIYNPELSTEYEKEGPENNFTVGINQSIDRSDKRKSRSQQAVFLRAQARENYHNLMQDKIAQALTALVNYQSILKKSKLTLKQENQLEKLIELVQEKTRSGDMGQLDAELAYLTLSQKFAQTASIQAQKQKARSKLTEILPEWQSENLDESTPILFPYDETVAEQVVDDHPLVKMAKAKWEVAEIKAELAQKNKKADPTVGVNVGKIDNDNLVSLNFSMPLNFRNDFSEEYKAAREQALAAESAYLNAKRSQYFEIIGSQKAVREYKKRFQKWQKLMQGRDKDSELLLEKQWKIGDIGTSDYFLTLQQRTDGLLSGITLEQDYKTAVIQLLLDTAQLKQETLLTQKVSQ</sequence>
<evidence type="ECO:0000313" key="4">
    <source>
        <dbReference type="Proteomes" id="UP000605253"/>
    </source>
</evidence>
<feature type="compositionally biased region" description="Polar residues" evidence="1">
    <location>
        <begin position="84"/>
        <end position="94"/>
    </location>
</feature>
<dbReference type="InterPro" id="IPR010131">
    <property type="entry name" value="MdtP/NodT-like"/>
</dbReference>
<dbReference type="SUPFAM" id="SSF56954">
    <property type="entry name" value="Outer membrane efflux proteins (OEP)"/>
    <property type="match status" value="1"/>
</dbReference>
<gene>
    <name evidence="3" type="ORF">GCM10011365_24390</name>
</gene>
<dbReference type="AlphaFoldDB" id="A0A917CXG3"/>
<accession>A0A917CXG3</accession>
<dbReference type="Proteomes" id="UP000605253">
    <property type="component" value="Unassembled WGS sequence"/>
</dbReference>
<evidence type="ECO:0000256" key="1">
    <source>
        <dbReference type="SAM" id="MobiDB-lite"/>
    </source>
</evidence>
<feature type="region of interest" description="Disordered" evidence="1">
    <location>
        <begin position="80"/>
        <end position="100"/>
    </location>
</feature>
<reference evidence="3" key="1">
    <citation type="journal article" date="2014" name="Int. J. Syst. Evol. Microbiol.">
        <title>Complete genome sequence of Corynebacterium casei LMG S-19264T (=DSM 44701T), isolated from a smear-ripened cheese.</title>
        <authorList>
            <consortium name="US DOE Joint Genome Institute (JGI-PGF)"/>
            <person name="Walter F."/>
            <person name="Albersmeier A."/>
            <person name="Kalinowski J."/>
            <person name="Ruckert C."/>
        </authorList>
    </citation>
    <scope>NUCLEOTIDE SEQUENCE</scope>
    <source>
        <strain evidence="3">CGMCC 1.12181</strain>
    </source>
</reference>
<dbReference type="GO" id="GO:0015562">
    <property type="term" value="F:efflux transmembrane transporter activity"/>
    <property type="evidence" value="ECO:0007669"/>
    <property type="project" value="InterPro"/>
</dbReference>
<dbReference type="RefSeq" id="WP_188366041.1">
    <property type="nucleotide sequence ID" value="NZ_BAABJF010000013.1"/>
</dbReference>
<protein>
    <submittedName>
        <fullName evidence="3">Transporter</fullName>
    </submittedName>
</protein>
<evidence type="ECO:0000313" key="3">
    <source>
        <dbReference type="EMBL" id="GGG02353.1"/>
    </source>
</evidence>
<organism evidence="3 4">
    <name type="scientific">Marinicella pacifica</name>
    <dbReference type="NCBI Taxonomy" id="1171543"/>
    <lineage>
        <taxon>Bacteria</taxon>
        <taxon>Pseudomonadati</taxon>
        <taxon>Pseudomonadota</taxon>
        <taxon>Gammaproteobacteria</taxon>
        <taxon>Lysobacterales</taxon>
        <taxon>Marinicellaceae</taxon>
        <taxon>Marinicella</taxon>
    </lineage>
</organism>
<feature type="chain" id="PRO_5037455949" evidence="2">
    <location>
        <begin position="24"/>
        <end position="415"/>
    </location>
</feature>
<name>A0A917CXG3_9GAMM</name>
<keyword evidence="4" id="KW-1185">Reference proteome</keyword>
<reference evidence="3" key="2">
    <citation type="submission" date="2020-09" db="EMBL/GenBank/DDBJ databases">
        <authorList>
            <person name="Sun Q."/>
            <person name="Zhou Y."/>
        </authorList>
    </citation>
    <scope>NUCLEOTIDE SEQUENCE</scope>
    <source>
        <strain evidence="3">CGMCC 1.12181</strain>
    </source>
</reference>
<keyword evidence="2" id="KW-0732">Signal</keyword>
<dbReference type="EMBL" id="BMEO01000016">
    <property type="protein sequence ID" value="GGG02353.1"/>
    <property type="molecule type" value="Genomic_DNA"/>
</dbReference>
<evidence type="ECO:0000256" key="2">
    <source>
        <dbReference type="SAM" id="SignalP"/>
    </source>
</evidence>
<feature type="signal peptide" evidence="2">
    <location>
        <begin position="1"/>
        <end position="23"/>
    </location>
</feature>
<comment type="caution">
    <text evidence="3">The sequence shown here is derived from an EMBL/GenBank/DDBJ whole genome shotgun (WGS) entry which is preliminary data.</text>
</comment>
<proteinExistence type="predicted"/>
<dbReference type="Gene3D" id="1.20.1600.10">
    <property type="entry name" value="Outer membrane efflux proteins (OEP)"/>
    <property type="match status" value="1"/>
</dbReference>
<dbReference type="PANTHER" id="PTHR30203">
    <property type="entry name" value="OUTER MEMBRANE CATION EFFLUX PROTEIN"/>
    <property type="match status" value="1"/>
</dbReference>